<dbReference type="InterPro" id="IPR032696">
    <property type="entry name" value="SQ_cyclase_C"/>
</dbReference>
<dbReference type="InterPro" id="IPR008930">
    <property type="entry name" value="Terpenoid_cyclase/PrenylTrfase"/>
</dbReference>
<evidence type="ECO:0000313" key="5">
    <source>
        <dbReference type="Proteomes" id="UP001529510"/>
    </source>
</evidence>
<dbReference type="PANTHER" id="PTHR11764:SF20">
    <property type="entry name" value="LANOSTEROL SYNTHASE"/>
    <property type="match status" value="1"/>
</dbReference>
<dbReference type="Gene3D" id="1.50.10.20">
    <property type="match status" value="1"/>
</dbReference>
<proteinExistence type="inferred from homology"/>
<dbReference type="GO" id="GO:0008610">
    <property type="term" value="P:lipid biosynthetic process"/>
    <property type="evidence" value="ECO:0007669"/>
    <property type="project" value="UniProtKB-ARBA"/>
</dbReference>
<reference evidence="4 5" key="1">
    <citation type="submission" date="2024-05" db="EMBL/GenBank/DDBJ databases">
        <title>Genome sequencing and assembly of Indian major carp, Cirrhinus mrigala (Hamilton, 1822).</title>
        <authorList>
            <person name="Mohindra V."/>
            <person name="Chowdhury L.M."/>
            <person name="Lal K."/>
            <person name="Jena J.K."/>
        </authorList>
    </citation>
    <scope>NUCLEOTIDE SEQUENCE [LARGE SCALE GENOMIC DNA]</scope>
    <source>
        <strain evidence="4">CM1030</strain>
        <tissue evidence="4">Blood</tissue>
    </source>
</reference>
<evidence type="ECO:0000256" key="2">
    <source>
        <dbReference type="ARBA" id="ARBA00022737"/>
    </source>
</evidence>
<comment type="caution">
    <text evidence="4">The sequence shown here is derived from an EMBL/GenBank/DDBJ whole genome shotgun (WGS) entry which is preliminary data.</text>
</comment>
<feature type="non-terminal residue" evidence="4">
    <location>
        <position position="56"/>
    </location>
</feature>
<keyword evidence="2" id="KW-0677">Repeat</keyword>
<gene>
    <name evidence="4" type="ORF">M9458_020350</name>
</gene>
<keyword evidence="5" id="KW-1185">Reference proteome</keyword>
<dbReference type="Pfam" id="PF13243">
    <property type="entry name" value="SQHop_cyclase_C"/>
    <property type="match status" value="1"/>
</dbReference>
<evidence type="ECO:0000313" key="4">
    <source>
        <dbReference type="EMBL" id="KAL0184654.1"/>
    </source>
</evidence>
<dbReference type="EMBL" id="JAMKFB020000009">
    <property type="protein sequence ID" value="KAL0184654.1"/>
    <property type="molecule type" value="Genomic_DNA"/>
</dbReference>
<name>A0ABD0QEH6_CIRMR</name>
<evidence type="ECO:0000256" key="1">
    <source>
        <dbReference type="ARBA" id="ARBA00009755"/>
    </source>
</evidence>
<sequence length="56" mass="6286">SACVEVKSACEFLLSKQMEDGGWGEDFESCEQRRYVQSKNSQIHNTCWALLGLMAA</sequence>
<feature type="domain" description="Squalene cyclase C-terminal" evidence="3">
    <location>
        <begin position="6"/>
        <end position="56"/>
    </location>
</feature>
<comment type="similarity">
    <text evidence="1">Belongs to the terpene cyclase/mutase family.</text>
</comment>
<organism evidence="4 5">
    <name type="scientific">Cirrhinus mrigala</name>
    <name type="common">Mrigala</name>
    <dbReference type="NCBI Taxonomy" id="683832"/>
    <lineage>
        <taxon>Eukaryota</taxon>
        <taxon>Metazoa</taxon>
        <taxon>Chordata</taxon>
        <taxon>Craniata</taxon>
        <taxon>Vertebrata</taxon>
        <taxon>Euteleostomi</taxon>
        <taxon>Actinopterygii</taxon>
        <taxon>Neopterygii</taxon>
        <taxon>Teleostei</taxon>
        <taxon>Ostariophysi</taxon>
        <taxon>Cypriniformes</taxon>
        <taxon>Cyprinidae</taxon>
        <taxon>Labeoninae</taxon>
        <taxon>Labeonini</taxon>
        <taxon>Cirrhinus</taxon>
    </lineage>
</organism>
<evidence type="ECO:0000259" key="3">
    <source>
        <dbReference type="Pfam" id="PF13243"/>
    </source>
</evidence>
<dbReference type="InterPro" id="IPR018333">
    <property type="entry name" value="Squalene_cyclase"/>
</dbReference>
<protein>
    <recommendedName>
        <fullName evidence="3">Squalene cyclase C-terminal domain-containing protein</fullName>
    </recommendedName>
</protein>
<dbReference type="Proteomes" id="UP001529510">
    <property type="component" value="Unassembled WGS sequence"/>
</dbReference>
<dbReference type="SUPFAM" id="SSF48239">
    <property type="entry name" value="Terpenoid cyclases/Protein prenyltransferases"/>
    <property type="match status" value="1"/>
</dbReference>
<dbReference type="AlphaFoldDB" id="A0ABD0QEH6"/>
<accession>A0ABD0QEH6</accession>
<feature type="non-terminal residue" evidence="4">
    <location>
        <position position="1"/>
    </location>
</feature>
<dbReference type="PANTHER" id="PTHR11764">
    <property type="entry name" value="TERPENE CYCLASE/MUTASE FAMILY MEMBER"/>
    <property type="match status" value="1"/>
</dbReference>